<evidence type="ECO:0000256" key="7">
    <source>
        <dbReference type="RuleBase" id="RU004347"/>
    </source>
</evidence>
<dbReference type="PANTHER" id="PTHR42700:SF1">
    <property type="entry name" value="SULFATE ADENYLYLTRANSFERASE"/>
    <property type="match status" value="1"/>
</dbReference>
<keyword evidence="10" id="KW-1185">Reference proteome</keyword>
<dbReference type="AlphaFoldDB" id="A0A1L9BED4"/>
<sequence>MGGDVYGGRPPGFILWFTGLSGAGKSTLASAVRQWLATRYPVEVLDGDEVRTFLSRGLGFSKPDRDENIRRIGYAARLLAQHRVAVIVAAISPYRQSRDEVRRMATEQGIAFLEVYVRAPLEVLVQRDVKGLYKKALAGELPNFTGVSDPYEPPDAPELTLQTDIESLEGSVARVLELLRGQGPLEPA</sequence>
<dbReference type="GO" id="GO:0005737">
    <property type="term" value="C:cytoplasm"/>
    <property type="evidence" value="ECO:0007669"/>
    <property type="project" value="TreeGrafter"/>
</dbReference>
<keyword evidence="6 7" id="KW-0418">Kinase</keyword>
<dbReference type="OrthoDB" id="9804504at2"/>
<dbReference type="Pfam" id="PF01583">
    <property type="entry name" value="APS_kinase"/>
    <property type="match status" value="1"/>
</dbReference>
<dbReference type="STRING" id="83449.BON30_15070"/>
<dbReference type="EC" id="2.7.1.25" evidence="2 6"/>
<comment type="function">
    <text evidence="6 7">Catalyzes the synthesis of activated sulfate.</text>
</comment>
<keyword evidence="5 6" id="KW-0067">ATP-binding</keyword>
<reference evidence="9 10" key="2">
    <citation type="submission" date="2016-12" db="EMBL/GenBank/DDBJ databases">
        <title>Draft Genome Sequence of Cystobacter ferrugineus Strain Cbfe23.</title>
        <authorList>
            <person name="Akbar S."/>
            <person name="Dowd S.E."/>
            <person name="Stevens D.C."/>
        </authorList>
    </citation>
    <scope>NUCLEOTIDE SEQUENCE [LARGE SCALE GENOMIC DNA]</scope>
    <source>
        <strain evidence="9 10">Cbfe23</strain>
    </source>
</reference>
<comment type="similarity">
    <text evidence="6 7">Belongs to the APS kinase family.</text>
</comment>
<feature type="binding site" evidence="6">
    <location>
        <begin position="19"/>
        <end position="26"/>
    </location>
    <ligand>
        <name>ATP</name>
        <dbReference type="ChEBI" id="CHEBI:30616"/>
    </ligand>
</feature>
<dbReference type="GO" id="GO:0005524">
    <property type="term" value="F:ATP binding"/>
    <property type="evidence" value="ECO:0007669"/>
    <property type="project" value="UniProtKB-UniRule"/>
</dbReference>
<name>A0A1L9BED4_9BACT</name>
<feature type="domain" description="APS kinase" evidence="8">
    <location>
        <begin position="12"/>
        <end position="161"/>
    </location>
</feature>
<dbReference type="GO" id="GO:0070814">
    <property type="term" value="P:hydrogen sulfide biosynthetic process"/>
    <property type="evidence" value="ECO:0007669"/>
    <property type="project" value="UniProtKB-UniRule"/>
</dbReference>
<dbReference type="GO" id="GO:0004781">
    <property type="term" value="F:sulfate adenylyltransferase (ATP) activity"/>
    <property type="evidence" value="ECO:0007669"/>
    <property type="project" value="TreeGrafter"/>
</dbReference>
<dbReference type="InterPro" id="IPR050512">
    <property type="entry name" value="Sulf_AdTrans/APS_kinase"/>
</dbReference>
<dbReference type="CDD" id="cd02027">
    <property type="entry name" value="APSK"/>
    <property type="match status" value="1"/>
</dbReference>
<dbReference type="GO" id="GO:0010134">
    <property type="term" value="P:sulfate assimilation via adenylyl sulfate reduction"/>
    <property type="evidence" value="ECO:0007669"/>
    <property type="project" value="TreeGrafter"/>
</dbReference>
<dbReference type="PANTHER" id="PTHR42700">
    <property type="entry name" value="SULFATE ADENYLYLTRANSFERASE"/>
    <property type="match status" value="1"/>
</dbReference>
<evidence type="ECO:0000256" key="5">
    <source>
        <dbReference type="ARBA" id="ARBA00022840"/>
    </source>
</evidence>
<evidence type="ECO:0000256" key="4">
    <source>
        <dbReference type="ARBA" id="ARBA00022741"/>
    </source>
</evidence>
<accession>A0A1L9BED4</accession>
<dbReference type="GO" id="GO:0019379">
    <property type="term" value="P:sulfate assimilation, phosphoadenylyl sulfate reduction by phosphoadenylyl-sulfate reductase (thioredoxin)"/>
    <property type="evidence" value="ECO:0007669"/>
    <property type="project" value="TreeGrafter"/>
</dbReference>
<dbReference type="GO" id="GO:0004020">
    <property type="term" value="F:adenylylsulfate kinase activity"/>
    <property type="evidence" value="ECO:0007669"/>
    <property type="project" value="UniProtKB-UniRule"/>
</dbReference>
<keyword evidence="3 6" id="KW-0808">Transferase</keyword>
<feature type="active site" description="Phosphoserine intermediate" evidence="6">
    <location>
        <position position="92"/>
    </location>
</feature>
<dbReference type="NCBIfam" id="NF003013">
    <property type="entry name" value="PRK03846.1"/>
    <property type="match status" value="1"/>
</dbReference>
<evidence type="ECO:0000256" key="6">
    <source>
        <dbReference type="HAMAP-Rule" id="MF_00065"/>
    </source>
</evidence>
<dbReference type="InterPro" id="IPR002891">
    <property type="entry name" value="APS"/>
</dbReference>
<comment type="pathway">
    <text evidence="6 7">Sulfur metabolism; hydrogen sulfide biosynthesis; sulfite from sulfate: step 2/3.</text>
</comment>
<comment type="catalytic activity">
    <reaction evidence="1 6 7">
        <text>adenosine 5'-phosphosulfate + ATP = 3'-phosphoadenylyl sulfate + ADP + H(+)</text>
        <dbReference type="Rhea" id="RHEA:24152"/>
        <dbReference type="ChEBI" id="CHEBI:15378"/>
        <dbReference type="ChEBI" id="CHEBI:30616"/>
        <dbReference type="ChEBI" id="CHEBI:58243"/>
        <dbReference type="ChEBI" id="CHEBI:58339"/>
        <dbReference type="ChEBI" id="CHEBI:456216"/>
        <dbReference type="EC" id="2.7.1.25"/>
    </reaction>
</comment>
<dbReference type="Gene3D" id="3.40.50.300">
    <property type="entry name" value="P-loop containing nucleotide triphosphate hydrolases"/>
    <property type="match status" value="1"/>
</dbReference>
<evidence type="ECO:0000313" key="9">
    <source>
        <dbReference type="EMBL" id="OJH40578.1"/>
    </source>
</evidence>
<evidence type="ECO:0000313" key="10">
    <source>
        <dbReference type="Proteomes" id="UP000182229"/>
    </source>
</evidence>
<dbReference type="NCBIfam" id="TIGR00455">
    <property type="entry name" value="apsK"/>
    <property type="match status" value="1"/>
</dbReference>
<evidence type="ECO:0000259" key="8">
    <source>
        <dbReference type="Pfam" id="PF01583"/>
    </source>
</evidence>
<comment type="caution">
    <text evidence="9">The sequence shown here is derived from an EMBL/GenBank/DDBJ whole genome shotgun (WGS) entry which is preliminary data.</text>
</comment>
<evidence type="ECO:0000256" key="1">
    <source>
        <dbReference type="ARBA" id="ARBA00001823"/>
    </source>
</evidence>
<dbReference type="UniPathway" id="UPA00140">
    <property type="reaction ID" value="UER00205"/>
</dbReference>
<dbReference type="EMBL" id="MPIN01000003">
    <property type="protein sequence ID" value="OJH40578.1"/>
    <property type="molecule type" value="Genomic_DNA"/>
</dbReference>
<dbReference type="InterPro" id="IPR027417">
    <property type="entry name" value="P-loop_NTPase"/>
</dbReference>
<dbReference type="SUPFAM" id="SSF52540">
    <property type="entry name" value="P-loop containing nucleoside triphosphate hydrolases"/>
    <property type="match status" value="1"/>
</dbReference>
<dbReference type="InterPro" id="IPR059117">
    <property type="entry name" value="APS_kinase_dom"/>
</dbReference>
<keyword evidence="4 6" id="KW-0547">Nucleotide-binding</keyword>
<protein>
    <recommendedName>
        <fullName evidence="2 6">Adenylyl-sulfate kinase</fullName>
        <ecNumber evidence="2 6">2.7.1.25</ecNumber>
    </recommendedName>
    <alternativeName>
        <fullName evidence="6">APS kinase</fullName>
    </alternativeName>
    <alternativeName>
        <fullName evidence="6">ATP adenosine-5'-phosphosulfate 3'-phosphotransferase</fullName>
    </alternativeName>
    <alternativeName>
        <fullName evidence="6">Adenosine-5'-phosphosulfate kinase</fullName>
    </alternativeName>
</protein>
<organism evidence="9 10">
    <name type="scientific">Cystobacter ferrugineus</name>
    <dbReference type="NCBI Taxonomy" id="83449"/>
    <lineage>
        <taxon>Bacteria</taxon>
        <taxon>Pseudomonadati</taxon>
        <taxon>Myxococcota</taxon>
        <taxon>Myxococcia</taxon>
        <taxon>Myxococcales</taxon>
        <taxon>Cystobacterineae</taxon>
        <taxon>Archangiaceae</taxon>
        <taxon>Cystobacter</taxon>
    </lineage>
</organism>
<keyword evidence="6" id="KW-0597">Phosphoprotein</keyword>
<gene>
    <name evidence="6" type="primary">cysC</name>
    <name evidence="9" type="ORF">BON30_15070</name>
</gene>
<dbReference type="HAMAP" id="MF_00065">
    <property type="entry name" value="Adenylyl_sulf_kinase"/>
    <property type="match status" value="1"/>
</dbReference>
<dbReference type="Proteomes" id="UP000182229">
    <property type="component" value="Unassembled WGS sequence"/>
</dbReference>
<evidence type="ECO:0000256" key="3">
    <source>
        <dbReference type="ARBA" id="ARBA00022679"/>
    </source>
</evidence>
<evidence type="ECO:0000256" key="2">
    <source>
        <dbReference type="ARBA" id="ARBA00012121"/>
    </source>
</evidence>
<proteinExistence type="inferred from homology"/>
<reference evidence="10" key="1">
    <citation type="submission" date="2016-11" db="EMBL/GenBank/DDBJ databases">
        <authorList>
            <person name="Shukria A."/>
            <person name="Stevens D.C."/>
        </authorList>
    </citation>
    <scope>NUCLEOTIDE SEQUENCE [LARGE SCALE GENOMIC DNA]</scope>
    <source>
        <strain evidence="10">Cbfe23</strain>
    </source>
</reference>
<dbReference type="NCBIfam" id="NF002059">
    <property type="entry name" value="PRK00889.1"/>
    <property type="match status" value="1"/>
</dbReference>